<evidence type="ECO:0000313" key="5">
    <source>
        <dbReference type="EMBL" id="GGL39099.1"/>
    </source>
</evidence>
<feature type="binding site" evidence="3">
    <location>
        <position position="99"/>
    </location>
    <ligand>
        <name>substrate</name>
    </ligand>
</feature>
<feature type="active site" description="Proton donor/acceptor" evidence="2">
    <location>
        <position position="196"/>
    </location>
</feature>
<evidence type="ECO:0000256" key="1">
    <source>
        <dbReference type="ARBA" id="ARBA00008853"/>
    </source>
</evidence>
<evidence type="ECO:0000259" key="4">
    <source>
        <dbReference type="Pfam" id="PF08450"/>
    </source>
</evidence>
<protein>
    <submittedName>
        <fullName evidence="5">Gluconolactonase</fullName>
    </submittedName>
</protein>
<keyword evidence="3" id="KW-0862">Zinc</keyword>
<dbReference type="RefSeq" id="WP_188883935.1">
    <property type="nucleotide sequence ID" value="NZ_BMPF01000003.1"/>
</dbReference>
<feature type="binding site" evidence="3">
    <location>
        <position position="101"/>
    </location>
    <ligand>
        <name>substrate</name>
    </ligand>
</feature>
<dbReference type="GO" id="GO:0019853">
    <property type="term" value="P:L-ascorbic acid biosynthetic process"/>
    <property type="evidence" value="ECO:0007669"/>
    <property type="project" value="TreeGrafter"/>
</dbReference>
<dbReference type="PANTHER" id="PTHR10907">
    <property type="entry name" value="REGUCALCIN"/>
    <property type="match status" value="1"/>
</dbReference>
<name>A0A830FC44_9EURY</name>
<keyword evidence="6" id="KW-1185">Reference proteome</keyword>
<evidence type="ECO:0000256" key="2">
    <source>
        <dbReference type="PIRSR" id="PIRSR605511-1"/>
    </source>
</evidence>
<evidence type="ECO:0000256" key="3">
    <source>
        <dbReference type="PIRSR" id="PIRSR605511-2"/>
    </source>
</evidence>
<dbReference type="InterPro" id="IPR005511">
    <property type="entry name" value="SMP-30"/>
</dbReference>
<dbReference type="SUPFAM" id="SSF63829">
    <property type="entry name" value="Calcium-dependent phosphotriesterase"/>
    <property type="match status" value="1"/>
</dbReference>
<dbReference type="PRINTS" id="PR01790">
    <property type="entry name" value="SMP30FAMILY"/>
</dbReference>
<feature type="domain" description="SMP-30/Gluconolactonase/LRE-like region" evidence="4">
    <location>
        <begin position="16"/>
        <end position="254"/>
    </location>
</feature>
<feature type="binding site" evidence="3">
    <location>
        <position position="196"/>
    </location>
    <ligand>
        <name>a divalent metal cation</name>
        <dbReference type="ChEBI" id="CHEBI:60240"/>
    </ligand>
</feature>
<comment type="similarity">
    <text evidence="1">Belongs to the SMP-30/CGR1 family.</text>
</comment>
<gene>
    <name evidence="5" type="ORF">GCM10009037_23520</name>
</gene>
<dbReference type="OrthoDB" id="341532at2157"/>
<accession>A0A830FC44</accession>
<proteinExistence type="inferred from homology"/>
<evidence type="ECO:0000313" key="6">
    <source>
        <dbReference type="Proteomes" id="UP000628840"/>
    </source>
</evidence>
<dbReference type="PANTHER" id="PTHR10907:SF47">
    <property type="entry name" value="REGUCALCIN"/>
    <property type="match status" value="1"/>
</dbReference>
<sequence>MHVDIERVADTRCHTGEGPLWHPDEERLYWTDIPNGRLYRYDPARDDYERVLDDDIALGGFTIQEDGSLLCFRGAGRVDRFVDGRLEHVTVVESATHTRFNDVIADPEGRVYAGTMPTDDELGRLYRLDTDGTVTEADDYGYDIPNGMGFTLDRERLYLTESEANSVYCYDYDRETGALSDRRTFLDLSEEAGVPDGMTVDADGDLWSARWNGGVVARYGSEGAERGRIEFPARKVSCVTFGGADYDDVYVTTALEGGERGTEGDGAGALFRFDAPAGVTGRPEFRSAFPVE</sequence>
<reference evidence="5 6" key="1">
    <citation type="journal article" date="2019" name="Int. J. Syst. Evol. Microbiol.">
        <title>The Global Catalogue of Microorganisms (GCM) 10K type strain sequencing project: providing services to taxonomists for standard genome sequencing and annotation.</title>
        <authorList>
            <consortium name="The Broad Institute Genomics Platform"/>
            <consortium name="The Broad Institute Genome Sequencing Center for Infectious Disease"/>
            <person name="Wu L."/>
            <person name="Ma J."/>
        </authorList>
    </citation>
    <scope>NUCLEOTIDE SEQUENCE [LARGE SCALE GENOMIC DNA]</scope>
    <source>
        <strain evidence="5 6">JCM 19585</strain>
    </source>
</reference>
<dbReference type="GO" id="GO:0005509">
    <property type="term" value="F:calcium ion binding"/>
    <property type="evidence" value="ECO:0007669"/>
    <property type="project" value="TreeGrafter"/>
</dbReference>
<comment type="caution">
    <text evidence="5">The sequence shown here is derived from an EMBL/GenBank/DDBJ whole genome shotgun (WGS) entry which is preliminary data.</text>
</comment>
<comment type="cofactor">
    <cofactor evidence="3">
        <name>Zn(2+)</name>
        <dbReference type="ChEBI" id="CHEBI:29105"/>
    </cofactor>
    <text evidence="3">Binds 1 divalent metal cation per subunit.</text>
</comment>
<dbReference type="EMBL" id="BMPF01000003">
    <property type="protein sequence ID" value="GGL39099.1"/>
    <property type="molecule type" value="Genomic_DNA"/>
</dbReference>
<feature type="binding site" evidence="3">
    <location>
        <position position="17"/>
    </location>
    <ligand>
        <name>a divalent metal cation</name>
        <dbReference type="ChEBI" id="CHEBI:60240"/>
    </ligand>
</feature>
<dbReference type="AlphaFoldDB" id="A0A830FC44"/>
<dbReference type="Pfam" id="PF08450">
    <property type="entry name" value="SGL"/>
    <property type="match status" value="1"/>
</dbReference>
<dbReference type="InterPro" id="IPR013658">
    <property type="entry name" value="SGL"/>
</dbReference>
<dbReference type="GO" id="GO:0004341">
    <property type="term" value="F:gluconolactonase activity"/>
    <property type="evidence" value="ECO:0007669"/>
    <property type="project" value="TreeGrafter"/>
</dbReference>
<dbReference type="InterPro" id="IPR011042">
    <property type="entry name" value="6-blade_b-propeller_TolB-like"/>
</dbReference>
<dbReference type="Proteomes" id="UP000628840">
    <property type="component" value="Unassembled WGS sequence"/>
</dbReference>
<keyword evidence="3" id="KW-0479">Metal-binding</keyword>
<organism evidence="5 6">
    <name type="scientific">Halarchaeum grantii</name>
    <dbReference type="NCBI Taxonomy" id="1193105"/>
    <lineage>
        <taxon>Archaea</taxon>
        <taxon>Methanobacteriati</taxon>
        <taxon>Methanobacteriota</taxon>
        <taxon>Stenosarchaea group</taxon>
        <taxon>Halobacteria</taxon>
        <taxon>Halobacteriales</taxon>
        <taxon>Halobacteriaceae</taxon>
    </lineage>
</organism>
<feature type="binding site" evidence="3">
    <location>
        <position position="119"/>
    </location>
    <ligand>
        <name>substrate</name>
    </ligand>
</feature>
<dbReference type="Gene3D" id="2.120.10.30">
    <property type="entry name" value="TolB, C-terminal domain"/>
    <property type="match status" value="1"/>
</dbReference>
<feature type="binding site" evidence="3">
    <location>
        <position position="146"/>
    </location>
    <ligand>
        <name>a divalent metal cation</name>
        <dbReference type="ChEBI" id="CHEBI:60240"/>
    </ligand>
</feature>